<comment type="similarity">
    <text evidence="2">Belongs to the ABC transporter superfamily.</text>
</comment>
<keyword evidence="4" id="KW-1003">Cell membrane</keyword>
<dbReference type="PANTHER" id="PTHR43297">
    <property type="entry name" value="OLIGOPEPTIDE TRANSPORT ATP-BINDING PROTEIN APPD"/>
    <property type="match status" value="1"/>
</dbReference>
<dbReference type="AlphaFoldDB" id="A0A3A9WKS3"/>
<evidence type="ECO:0000256" key="1">
    <source>
        <dbReference type="ARBA" id="ARBA00004202"/>
    </source>
</evidence>
<dbReference type="OrthoDB" id="9809030at2"/>
<dbReference type="PROSITE" id="PS50893">
    <property type="entry name" value="ABC_TRANSPORTER_2"/>
    <property type="match status" value="1"/>
</dbReference>
<keyword evidence="5" id="KW-0997">Cell inner membrane</keyword>
<dbReference type="SUPFAM" id="SSF52540">
    <property type="entry name" value="P-loop containing nucleoside triphosphate hydrolases"/>
    <property type="match status" value="1"/>
</dbReference>
<evidence type="ECO:0000256" key="7">
    <source>
        <dbReference type="ARBA" id="ARBA00022840"/>
    </source>
</evidence>
<dbReference type="RefSeq" id="WP_120697947.1">
    <property type="nucleotide sequence ID" value="NZ_RBDX01000011.1"/>
</dbReference>
<name>A0A3A9WKS3_9ACTN</name>
<dbReference type="GO" id="GO:0015833">
    <property type="term" value="P:peptide transport"/>
    <property type="evidence" value="ECO:0007669"/>
    <property type="project" value="InterPro"/>
</dbReference>
<dbReference type="Proteomes" id="UP000268652">
    <property type="component" value="Unassembled WGS sequence"/>
</dbReference>
<dbReference type="InterPro" id="IPR027417">
    <property type="entry name" value="P-loop_NTPase"/>
</dbReference>
<keyword evidence="13" id="KW-1185">Reference proteome</keyword>
<evidence type="ECO:0000256" key="8">
    <source>
        <dbReference type="ARBA" id="ARBA00022967"/>
    </source>
</evidence>
<protein>
    <submittedName>
        <fullName evidence="11">ABC transporter ATP-binding protein</fullName>
    </submittedName>
</protein>
<dbReference type="GO" id="GO:0005524">
    <property type="term" value="F:ATP binding"/>
    <property type="evidence" value="ECO:0007669"/>
    <property type="project" value="UniProtKB-KW"/>
</dbReference>
<dbReference type="InterPro" id="IPR013563">
    <property type="entry name" value="Oligopep_ABC_C"/>
</dbReference>
<evidence type="ECO:0000313" key="14">
    <source>
        <dbReference type="Proteomes" id="UP000275024"/>
    </source>
</evidence>
<proteinExistence type="inferred from homology"/>
<dbReference type="NCBIfam" id="TIGR01727">
    <property type="entry name" value="oligo_HPY"/>
    <property type="match status" value="1"/>
</dbReference>
<dbReference type="Pfam" id="PF08352">
    <property type="entry name" value="oligo_HPY"/>
    <property type="match status" value="1"/>
</dbReference>
<dbReference type="FunFam" id="3.40.50.300:FF:000016">
    <property type="entry name" value="Oligopeptide ABC transporter ATP-binding component"/>
    <property type="match status" value="1"/>
</dbReference>
<evidence type="ECO:0000256" key="6">
    <source>
        <dbReference type="ARBA" id="ARBA00022741"/>
    </source>
</evidence>
<evidence type="ECO:0000256" key="2">
    <source>
        <dbReference type="ARBA" id="ARBA00005417"/>
    </source>
</evidence>
<comment type="caution">
    <text evidence="11">The sequence shown here is derived from an EMBL/GenBank/DDBJ whole genome shotgun (WGS) entry which is preliminary data.</text>
</comment>
<evidence type="ECO:0000313" key="11">
    <source>
        <dbReference type="EMBL" id="RKN08336.1"/>
    </source>
</evidence>
<evidence type="ECO:0000256" key="5">
    <source>
        <dbReference type="ARBA" id="ARBA00022519"/>
    </source>
</evidence>
<dbReference type="InterPro" id="IPR003439">
    <property type="entry name" value="ABC_transporter-like_ATP-bd"/>
</dbReference>
<evidence type="ECO:0000313" key="13">
    <source>
        <dbReference type="Proteomes" id="UP000268652"/>
    </source>
</evidence>
<dbReference type="Gene3D" id="3.40.50.300">
    <property type="entry name" value="P-loop containing nucleotide triphosphate hydrolases"/>
    <property type="match status" value="1"/>
</dbReference>
<dbReference type="EMBL" id="RBDX01000011">
    <property type="protein sequence ID" value="RKN08336.1"/>
    <property type="molecule type" value="Genomic_DNA"/>
</dbReference>
<dbReference type="GO" id="GO:0016887">
    <property type="term" value="F:ATP hydrolysis activity"/>
    <property type="evidence" value="ECO:0007669"/>
    <property type="project" value="InterPro"/>
</dbReference>
<accession>A0A3A9WKS3</accession>
<keyword evidence="6" id="KW-0547">Nucleotide-binding</keyword>
<dbReference type="EMBL" id="RBDY01000011">
    <property type="protein sequence ID" value="RKN21628.1"/>
    <property type="molecule type" value="Genomic_DNA"/>
</dbReference>
<dbReference type="PROSITE" id="PS00211">
    <property type="entry name" value="ABC_TRANSPORTER_1"/>
    <property type="match status" value="1"/>
</dbReference>
<dbReference type="InterPro" id="IPR017871">
    <property type="entry name" value="ABC_transporter-like_CS"/>
</dbReference>
<dbReference type="CDD" id="cd03257">
    <property type="entry name" value="ABC_NikE_OppD_transporters"/>
    <property type="match status" value="1"/>
</dbReference>
<comment type="subcellular location">
    <subcellularLocation>
        <location evidence="1">Cell membrane</location>
        <topology evidence="1">Peripheral membrane protein</topology>
    </subcellularLocation>
</comment>
<evidence type="ECO:0000256" key="3">
    <source>
        <dbReference type="ARBA" id="ARBA00022448"/>
    </source>
</evidence>
<dbReference type="Proteomes" id="UP000275024">
    <property type="component" value="Unassembled WGS sequence"/>
</dbReference>
<dbReference type="GO" id="GO:0005886">
    <property type="term" value="C:plasma membrane"/>
    <property type="evidence" value="ECO:0007669"/>
    <property type="project" value="UniProtKB-SubCell"/>
</dbReference>
<dbReference type="SMART" id="SM00382">
    <property type="entry name" value="AAA"/>
    <property type="match status" value="1"/>
</dbReference>
<keyword evidence="7 11" id="KW-0067">ATP-binding</keyword>
<feature type="domain" description="ABC transporter" evidence="10">
    <location>
        <begin position="23"/>
        <end position="280"/>
    </location>
</feature>
<dbReference type="InterPro" id="IPR050388">
    <property type="entry name" value="ABC_Ni/Peptide_Import"/>
</dbReference>
<evidence type="ECO:0000259" key="10">
    <source>
        <dbReference type="PROSITE" id="PS50893"/>
    </source>
</evidence>
<organism evidence="11 14">
    <name type="scientific">Streptomyces radicis</name>
    <dbReference type="NCBI Taxonomy" id="1750517"/>
    <lineage>
        <taxon>Bacteria</taxon>
        <taxon>Bacillati</taxon>
        <taxon>Actinomycetota</taxon>
        <taxon>Actinomycetes</taxon>
        <taxon>Kitasatosporales</taxon>
        <taxon>Streptomycetaceae</taxon>
        <taxon>Streptomyces</taxon>
    </lineage>
</organism>
<dbReference type="InterPro" id="IPR003593">
    <property type="entry name" value="AAA+_ATPase"/>
</dbReference>
<gene>
    <name evidence="12" type="ORF">D7318_17010</name>
    <name evidence="11" type="ORF">D7319_15455</name>
</gene>
<keyword evidence="9" id="KW-0472">Membrane</keyword>
<reference evidence="13 14" key="1">
    <citation type="submission" date="2018-09" db="EMBL/GenBank/DDBJ databases">
        <title>Streptomyces sp. nov. DS1-2, an endophytic actinomycete isolated from roots of Dendrobium scabrilingue.</title>
        <authorList>
            <person name="Kuncharoen N."/>
            <person name="Kudo T."/>
            <person name="Ohkuma M."/>
            <person name="Yuki M."/>
            <person name="Tanasupawat S."/>
        </authorList>
    </citation>
    <scope>NUCLEOTIDE SEQUENCE [LARGE SCALE GENOMIC DNA]</scope>
    <source>
        <strain evidence="11 14">AZ1-7</strain>
        <strain evidence="12 13">DS1-2</strain>
    </source>
</reference>
<evidence type="ECO:0000256" key="9">
    <source>
        <dbReference type="ARBA" id="ARBA00023136"/>
    </source>
</evidence>
<dbReference type="PANTHER" id="PTHR43297:SF14">
    <property type="entry name" value="ATPASE AAA-TYPE CORE DOMAIN-CONTAINING PROTEIN"/>
    <property type="match status" value="1"/>
</dbReference>
<sequence>MPPDLTTAPAAPRPAAPDHAPLLEIEGLKTHVDTPEGIVRAVDGAGFSVPRGKIVCLVGESGCGKSMTARSVLGLVEPPSRIVEGAIRWHRDGGESVDLAALDPRGEAMRAVRGREIAMVFQEPMAALSALHTIGDQVIEAIRLHLPLSREEAEERAVRLLTRVGIPRAAERLRSYSFQLSGGMCQRVMIAIALACDPALLIADEPTTALDVTTQARILDLLGDLQADTGMSVLFITHDLGVVAEIADEVVVMYLGTVVEHGPVDDIFHHPQHPYTRALLGSVPRLGTGPRQRLDTIRGTVPHPSERPEGCPFHPRCDVAVAGVCDRGEGPVEVALGASRGVRCVHAGAEGSAS</sequence>
<evidence type="ECO:0000256" key="4">
    <source>
        <dbReference type="ARBA" id="ARBA00022475"/>
    </source>
</evidence>
<keyword evidence="8" id="KW-1278">Translocase</keyword>
<keyword evidence="3" id="KW-0813">Transport</keyword>
<dbReference type="Pfam" id="PF00005">
    <property type="entry name" value="ABC_tran"/>
    <property type="match status" value="1"/>
</dbReference>
<evidence type="ECO:0000313" key="12">
    <source>
        <dbReference type="EMBL" id="RKN21628.1"/>
    </source>
</evidence>